<sequence length="134" mass="15407">MLVLCFVLCPFVLSFLCAAPNESEMVWLTDVTRRLPTVKRDSSDPSLPDNLTFQLRGGSRSLTLNLKRNNEINPNADMYFVRKSNDGQSHLEKALNLENEDVAYYQDWQNGAFMTVRCVRRSDGQCNRVIVRIF</sequence>
<keyword evidence="1" id="KW-0732">Signal</keyword>
<dbReference type="AlphaFoldDB" id="A0ABD3WMJ4"/>
<organism evidence="2 3">
    <name type="scientific">Sinanodonta woodiana</name>
    <name type="common">Chinese pond mussel</name>
    <name type="synonym">Anodonta woodiana</name>
    <dbReference type="NCBI Taxonomy" id="1069815"/>
    <lineage>
        <taxon>Eukaryota</taxon>
        <taxon>Metazoa</taxon>
        <taxon>Spiralia</taxon>
        <taxon>Lophotrochozoa</taxon>
        <taxon>Mollusca</taxon>
        <taxon>Bivalvia</taxon>
        <taxon>Autobranchia</taxon>
        <taxon>Heteroconchia</taxon>
        <taxon>Palaeoheterodonta</taxon>
        <taxon>Unionida</taxon>
        <taxon>Unionoidea</taxon>
        <taxon>Unionidae</taxon>
        <taxon>Unioninae</taxon>
        <taxon>Sinanodonta</taxon>
    </lineage>
</organism>
<evidence type="ECO:0000313" key="3">
    <source>
        <dbReference type="Proteomes" id="UP001634394"/>
    </source>
</evidence>
<reference evidence="2 3" key="1">
    <citation type="submission" date="2024-11" db="EMBL/GenBank/DDBJ databases">
        <title>Chromosome-level genome assembly of the freshwater bivalve Anodonta woodiana.</title>
        <authorList>
            <person name="Chen X."/>
        </authorList>
    </citation>
    <scope>NUCLEOTIDE SEQUENCE [LARGE SCALE GENOMIC DNA]</scope>
    <source>
        <strain evidence="2">MN2024</strain>
        <tissue evidence="2">Gills</tissue>
    </source>
</reference>
<name>A0ABD3WMJ4_SINWO</name>
<protein>
    <submittedName>
        <fullName evidence="2">Uncharacterized protein</fullName>
    </submittedName>
</protein>
<comment type="caution">
    <text evidence="2">The sequence shown here is derived from an EMBL/GenBank/DDBJ whole genome shotgun (WGS) entry which is preliminary data.</text>
</comment>
<evidence type="ECO:0000313" key="2">
    <source>
        <dbReference type="EMBL" id="KAL3875189.1"/>
    </source>
</evidence>
<dbReference type="EMBL" id="JBJQND010000006">
    <property type="protein sequence ID" value="KAL3875189.1"/>
    <property type="molecule type" value="Genomic_DNA"/>
</dbReference>
<evidence type="ECO:0000256" key="1">
    <source>
        <dbReference type="SAM" id="SignalP"/>
    </source>
</evidence>
<gene>
    <name evidence="2" type="ORF">ACJMK2_038116</name>
</gene>
<accession>A0ABD3WMJ4</accession>
<dbReference type="Proteomes" id="UP001634394">
    <property type="component" value="Unassembled WGS sequence"/>
</dbReference>
<proteinExistence type="predicted"/>
<feature type="chain" id="PRO_5044792483" evidence="1">
    <location>
        <begin position="19"/>
        <end position="134"/>
    </location>
</feature>
<keyword evidence="3" id="KW-1185">Reference proteome</keyword>
<feature type="signal peptide" evidence="1">
    <location>
        <begin position="1"/>
        <end position="18"/>
    </location>
</feature>